<evidence type="ECO:0000313" key="2">
    <source>
        <dbReference type="Proteomes" id="UP000490535"/>
    </source>
</evidence>
<sequence length="54" mass="6361">MLRVGAWNVRGLNEKENEVLDEMERMKLDMMCVCETKRKGKACMEMNDYNCGQE</sequence>
<accession>A0A833TT88</accession>
<dbReference type="SUPFAM" id="SSF56219">
    <property type="entry name" value="DNase I-like"/>
    <property type="match status" value="1"/>
</dbReference>
<dbReference type="AlphaFoldDB" id="A0A833TT88"/>
<comment type="caution">
    <text evidence="1">The sequence shown here is derived from an EMBL/GenBank/DDBJ whole genome shotgun (WGS) entry which is preliminary data.</text>
</comment>
<reference evidence="2" key="1">
    <citation type="journal article" date="2020" name="MBio">
        <title>Horizontal gene transfer to a defensive symbiont with a reduced genome amongst a multipartite beetle microbiome.</title>
        <authorList>
            <person name="Waterworth S.C."/>
            <person name="Florez L.V."/>
            <person name="Rees E.R."/>
            <person name="Hertweck C."/>
            <person name="Kaltenpoth M."/>
            <person name="Kwan J.C."/>
        </authorList>
    </citation>
    <scope>NUCLEOTIDE SEQUENCE [LARGE SCALE GENOMIC DNA]</scope>
</reference>
<dbReference type="Gene3D" id="3.60.10.10">
    <property type="entry name" value="Endonuclease/exonuclease/phosphatase"/>
    <property type="match status" value="1"/>
</dbReference>
<name>A0A833TT88_ACIBZ</name>
<organism evidence="1 2">
    <name type="scientific">Acinetobacter bereziniae</name>
    <name type="common">Acinetobacter genomosp. 10</name>
    <dbReference type="NCBI Taxonomy" id="106648"/>
    <lineage>
        <taxon>Bacteria</taxon>
        <taxon>Pseudomonadati</taxon>
        <taxon>Pseudomonadota</taxon>
        <taxon>Gammaproteobacteria</taxon>
        <taxon>Moraxellales</taxon>
        <taxon>Moraxellaceae</taxon>
        <taxon>Acinetobacter</taxon>
    </lineage>
</organism>
<proteinExistence type="predicted"/>
<dbReference type="EMBL" id="WNDP01000317">
    <property type="protein sequence ID" value="KAF1010547.1"/>
    <property type="molecule type" value="Genomic_DNA"/>
</dbReference>
<gene>
    <name evidence="1" type="ORF">GAK29_05049</name>
</gene>
<dbReference type="InterPro" id="IPR036691">
    <property type="entry name" value="Endo/exonu/phosph_ase_sf"/>
</dbReference>
<evidence type="ECO:0000313" key="1">
    <source>
        <dbReference type="EMBL" id="KAF1010547.1"/>
    </source>
</evidence>
<protein>
    <submittedName>
        <fullName evidence="1">Uncharacterized protein</fullName>
    </submittedName>
</protein>
<dbReference type="Proteomes" id="UP000490535">
    <property type="component" value="Unassembled WGS sequence"/>
</dbReference>